<dbReference type="AlphaFoldDB" id="A0A371G7G1"/>
<dbReference type="OrthoDB" id="1740536at2759"/>
<feature type="non-terminal residue" evidence="2">
    <location>
        <position position="1"/>
    </location>
</feature>
<gene>
    <name evidence="2" type="ORF">CR513_32166</name>
</gene>
<evidence type="ECO:0000256" key="1">
    <source>
        <dbReference type="SAM" id="MobiDB-lite"/>
    </source>
</evidence>
<reference evidence="2" key="1">
    <citation type="submission" date="2018-05" db="EMBL/GenBank/DDBJ databases">
        <title>Draft genome of Mucuna pruriens seed.</title>
        <authorList>
            <person name="Nnadi N.E."/>
            <person name="Vos R."/>
            <person name="Hasami M.H."/>
            <person name="Devisetty U.K."/>
            <person name="Aguiy J.C."/>
        </authorList>
    </citation>
    <scope>NUCLEOTIDE SEQUENCE [LARGE SCALE GENOMIC DNA]</scope>
    <source>
        <strain evidence="2">JCA_2017</strain>
    </source>
</reference>
<proteinExistence type="predicted"/>
<sequence length="119" mass="13683">MPIKHERDKGKGREPHRGRGGSSQLNPCRKRHLDVLEQGRPLTPCENTSLPRAGRAQILQEVCHIQLLDIPPPTSRRMGPSLDEWCKFHYTSEHKMENCKTLQSQIEKLIRSGHLGRFI</sequence>
<dbReference type="Proteomes" id="UP000257109">
    <property type="component" value="Unassembled WGS sequence"/>
</dbReference>
<evidence type="ECO:0000313" key="3">
    <source>
        <dbReference type="Proteomes" id="UP000257109"/>
    </source>
</evidence>
<evidence type="ECO:0000313" key="2">
    <source>
        <dbReference type="EMBL" id="RDX86490.1"/>
    </source>
</evidence>
<feature type="region of interest" description="Disordered" evidence="1">
    <location>
        <begin position="1"/>
        <end position="29"/>
    </location>
</feature>
<keyword evidence="3" id="KW-1185">Reference proteome</keyword>
<comment type="caution">
    <text evidence="2">The sequence shown here is derived from an EMBL/GenBank/DDBJ whole genome shotgun (WGS) entry which is preliminary data.</text>
</comment>
<protein>
    <submittedName>
        <fullName evidence="2">Uncharacterized protein</fullName>
    </submittedName>
</protein>
<organism evidence="2 3">
    <name type="scientific">Mucuna pruriens</name>
    <name type="common">Velvet bean</name>
    <name type="synonym">Dolichos pruriens</name>
    <dbReference type="NCBI Taxonomy" id="157652"/>
    <lineage>
        <taxon>Eukaryota</taxon>
        <taxon>Viridiplantae</taxon>
        <taxon>Streptophyta</taxon>
        <taxon>Embryophyta</taxon>
        <taxon>Tracheophyta</taxon>
        <taxon>Spermatophyta</taxon>
        <taxon>Magnoliopsida</taxon>
        <taxon>eudicotyledons</taxon>
        <taxon>Gunneridae</taxon>
        <taxon>Pentapetalae</taxon>
        <taxon>rosids</taxon>
        <taxon>fabids</taxon>
        <taxon>Fabales</taxon>
        <taxon>Fabaceae</taxon>
        <taxon>Papilionoideae</taxon>
        <taxon>50 kb inversion clade</taxon>
        <taxon>NPAAA clade</taxon>
        <taxon>indigoferoid/millettioid clade</taxon>
        <taxon>Phaseoleae</taxon>
        <taxon>Mucuna</taxon>
    </lineage>
</organism>
<accession>A0A371G7G1</accession>
<feature type="compositionally biased region" description="Basic and acidic residues" evidence="1">
    <location>
        <begin position="1"/>
        <end position="17"/>
    </location>
</feature>
<name>A0A371G7G1_MUCPR</name>
<dbReference type="EMBL" id="QJKJ01006508">
    <property type="protein sequence ID" value="RDX86490.1"/>
    <property type="molecule type" value="Genomic_DNA"/>
</dbReference>